<evidence type="ECO:0000256" key="3">
    <source>
        <dbReference type="ARBA" id="ARBA00023295"/>
    </source>
</evidence>
<feature type="region of interest" description="Disordered" evidence="4">
    <location>
        <begin position="957"/>
        <end position="997"/>
    </location>
</feature>
<comment type="caution">
    <text evidence="6">The sequence shown here is derived from an EMBL/GenBank/DDBJ whole genome shotgun (WGS) entry which is preliminary data.</text>
</comment>
<dbReference type="OrthoDB" id="1887033at2759"/>
<dbReference type="InterPro" id="IPR017853">
    <property type="entry name" value="GH"/>
</dbReference>
<evidence type="ECO:0000256" key="1">
    <source>
        <dbReference type="ARBA" id="ARBA00005641"/>
    </source>
</evidence>
<keyword evidence="3" id="KW-0326">Glycosidase</keyword>
<keyword evidence="2" id="KW-0378">Hydrolase</keyword>
<evidence type="ECO:0000256" key="2">
    <source>
        <dbReference type="ARBA" id="ARBA00022801"/>
    </source>
</evidence>
<dbReference type="GO" id="GO:0009251">
    <property type="term" value="P:glucan catabolic process"/>
    <property type="evidence" value="ECO:0007669"/>
    <property type="project" value="TreeGrafter"/>
</dbReference>
<dbReference type="GO" id="GO:0009986">
    <property type="term" value="C:cell surface"/>
    <property type="evidence" value="ECO:0007669"/>
    <property type="project" value="TreeGrafter"/>
</dbReference>
<dbReference type="Gene3D" id="3.20.20.80">
    <property type="entry name" value="Glycosidases"/>
    <property type="match status" value="1"/>
</dbReference>
<reference evidence="6 7" key="1">
    <citation type="journal article" date="2018" name="Evol. Lett.">
        <title>Horizontal gene cluster transfer increased hallucinogenic mushroom diversity.</title>
        <authorList>
            <person name="Reynolds H.T."/>
            <person name="Vijayakumar V."/>
            <person name="Gluck-Thaler E."/>
            <person name="Korotkin H.B."/>
            <person name="Matheny P.B."/>
            <person name="Slot J.C."/>
        </authorList>
    </citation>
    <scope>NUCLEOTIDE SEQUENCE [LARGE SCALE GENOMIC DNA]</scope>
    <source>
        <strain evidence="6 7">2631</strain>
    </source>
</reference>
<evidence type="ECO:0000313" key="6">
    <source>
        <dbReference type="EMBL" id="PPQ81394.1"/>
    </source>
</evidence>
<proteinExistence type="inferred from homology"/>
<dbReference type="AlphaFoldDB" id="A0A409WSA6"/>
<dbReference type="PANTHER" id="PTHR31297:SF43">
    <property type="entry name" value="GLUCAN 1,3-BETA-GLUCOSIDASE 3"/>
    <property type="match status" value="1"/>
</dbReference>
<dbReference type="InterPro" id="IPR001547">
    <property type="entry name" value="Glyco_hydro_5"/>
</dbReference>
<dbReference type="InterPro" id="IPR050386">
    <property type="entry name" value="Glycosyl_hydrolase_5"/>
</dbReference>
<protein>
    <recommendedName>
        <fullName evidence="5">Glycoside hydrolase family 5 domain-containing protein</fullName>
    </recommendedName>
</protein>
<dbReference type="PANTHER" id="PTHR31297">
    <property type="entry name" value="GLUCAN ENDO-1,6-BETA-GLUCOSIDASE B"/>
    <property type="match status" value="1"/>
</dbReference>
<gene>
    <name evidence="6" type="ORF">CVT25_015915</name>
</gene>
<organism evidence="6 7">
    <name type="scientific">Psilocybe cyanescens</name>
    <dbReference type="NCBI Taxonomy" id="93625"/>
    <lineage>
        <taxon>Eukaryota</taxon>
        <taxon>Fungi</taxon>
        <taxon>Dikarya</taxon>
        <taxon>Basidiomycota</taxon>
        <taxon>Agaricomycotina</taxon>
        <taxon>Agaricomycetes</taxon>
        <taxon>Agaricomycetidae</taxon>
        <taxon>Agaricales</taxon>
        <taxon>Agaricineae</taxon>
        <taxon>Strophariaceae</taxon>
        <taxon>Psilocybe</taxon>
    </lineage>
</organism>
<dbReference type="SUPFAM" id="SSF51445">
    <property type="entry name" value="(Trans)glycosidases"/>
    <property type="match status" value="1"/>
</dbReference>
<feature type="compositionally biased region" description="Polar residues" evidence="4">
    <location>
        <begin position="987"/>
        <end position="997"/>
    </location>
</feature>
<keyword evidence="7" id="KW-1185">Reference proteome</keyword>
<dbReference type="InterPro" id="IPR018087">
    <property type="entry name" value="Glyco_hydro_5_CS"/>
</dbReference>
<dbReference type="STRING" id="93625.A0A409WSA6"/>
<feature type="compositionally biased region" description="Pro residues" evidence="4">
    <location>
        <begin position="962"/>
        <end position="978"/>
    </location>
</feature>
<dbReference type="Pfam" id="PF00150">
    <property type="entry name" value="Cellulase"/>
    <property type="match status" value="1"/>
</dbReference>
<evidence type="ECO:0000256" key="4">
    <source>
        <dbReference type="SAM" id="MobiDB-lite"/>
    </source>
</evidence>
<evidence type="ECO:0000313" key="7">
    <source>
        <dbReference type="Proteomes" id="UP000283269"/>
    </source>
</evidence>
<dbReference type="Proteomes" id="UP000283269">
    <property type="component" value="Unassembled WGS sequence"/>
</dbReference>
<dbReference type="GO" id="GO:0005576">
    <property type="term" value="C:extracellular region"/>
    <property type="evidence" value="ECO:0007669"/>
    <property type="project" value="TreeGrafter"/>
</dbReference>
<dbReference type="InParanoid" id="A0A409WSA6"/>
<feature type="domain" description="Glycoside hydrolase family 5" evidence="5">
    <location>
        <begin position="541"/>
        <end position="822"/>
    </location>
</feature>
<name>A0A409WSA6_PSICY</name>
<dbReference type="GO" id="GO:0046557">
    <property type="term" value="F:glucan endo-1,6-beta-glucosidase activity"/>
    <property type="evidence" value="ECO:0007669"/>
    <property type="project" value="TreeGrafter"/>
</dbReference>
<accession>A0A409WSA6</accession>
<dbReference type="EMBL" id="NHYD01003259">
    <property type="protein sequence ID" value="PPQ81394.1"/>
    <property type="molecule type" value="Genomic_DNA"/>
</dbReference>
<sequence>MISTDQPTSHSVITNEKQSRSGPLLCIPPELLQSIFVYIGDRATLYALTLSSHLLREEAEPYLYASPMTLLSSEQSKSKAKTALPVFRPTDDPKTHAAFLRTITTNPRLAALVRSYHPISIIGRAGRRSPLWEPTKKGLCAMTGLRELRLYLFGSLPAAASLLLGLPENHRGGGHFINFNDPNTTAYEHENYPRPTFQLHTLQWGCENDEEAIAIFLLSQHQLRNLYFEMRAEYKHLFVDLPSPYLPMLDFLGGNRWTIEALFPGRKITHLAWTSGSYEDTSVLEYDSELVVPSFLRDTRAEMESLKTLSFGTFFQQLRLRFKHVASLLHDLEVLELVSGTMSEELPLLSTIPRLRQLIFTVSIDSSSSSSSIISQPSDHEDTVNMLFACCKSLVCVDAGIFTRNPDTNGYEVWYARLRVSSPMHKILTKLKHKKETQSSGIPACGKDVSSTLNPEFNLSNTNTNALRENEMFQYRKHRGVNLGSWFVLERWITEHPFVQTDTAATPPGQSDLDICRAGGSVNAKEVLEKHWDGWIMDEDWTWIAQVGLNAVRIPIGYYHLCGADKGVLQGTEFEPYFDVYKGAWDRIINSLRKAKELGIGVLLDLHAAPGSQNAFPHSGTSNHHPSFFTSKYNQRHTICILKTLVQSLCTLSHAESLHNIIGIELLNEPDPPSDAVLMRWYLNAIEALSVGNGGIPIYLGECWRTGVYADFISKNSVHGMIVLDHHFYRCFTAEDIRTSAEDLTRSILDPNGISHTLENASEKIGHAGGGVVIGEWSGALNPGSLKGVQDNASNAQRRYVNAQLEMFERCCAGWFFWTYKKEDKGDTGWSLRDAVECGVFPPFVGEKALGVRDILAAHTRYWSQYLGSYNHSLFGEGFILGWDDAYRFIRSTPPSSRTVNEIGFTGAWARKRALDLRLDVDCRGTHFWEFEHGVKEGAHAAVTDYQSANRRPLHLLLSSLPPSPPSPSPPTLAPFPSLPVLGPQHKNPTQELNTAT</sequence>
<evidence type="ECO:0000259" key="5">
    <source>
        <dbReference type="Pfam" id="PF00150"/>
    </source>
</evidence>
<dbReference type="PROSITE" id="PS00659">
    <property type="entry name" value="GLYCOSYL_HYDROL_F5"/>
    <property type="match status" value="1"/>
</dbReference>
<comment type="similarity">
    <text evidence="1">Belongs to the glycosyl hydrolase 5 (cellulase A) family.</text>
</comment>